<name>D7BLH2_ARCHD</name>
<dbReference type="PANTHER" id="PTHR32182:SF0">
    <property type="entry name" value="DNA REPLICATION AND REPAIR PROTEIN RECF"/>
    <property type="match status" value="1"/>
</dbReference>
<evidence type="ECO:0000256" key="1">
    <source>
        <dbReference type="ARBA" id="ARBA00004496"/>
    </source>
</evidence>
<accession>D7BLH2</accession>
<dbReference type="Proteomes" id="UP000000376">
    <property type="component" value="Chromosome"/>
</dbReference>
<keyword evidence="18" id="KW-1185">Reference proteome</keyword>
<dbReference type="InterPro" id="IPR042174">
    <property type="entry name" value="RecF_2"/>
</dbReference>
<dbReference type="GO" id="GO:0000731">
    <property type="term" value="P:DNA synthesis involved in DNA repair"/>
    <property type="evidence" value="ECO:0007669"/>
    <property type="project" value="TreeGrafter"/>
</dbReference>
<evidence type="ECO:0000256" key="13">
    <source>
        <dbReference type="HAMAP-Rule" id="MF_00365"/>
    </source>
</evidence>
<evidence type="ECO:0000256" key="9">
    <source>
        <dbReference type="ARBA" id="ARBA00023125"/>
    </source>
</evidence>
<evidence type="ECO:0000256" key="10">
    <source>
        <dbReference type="ARBA" id="ARBA00023204"/>
    </source>
</evidence>
<dbReference type="InterPro" id="IPR027417">
    <property type="entry name" value="P-loop_NTPase"/>
</dbReference>
<dbReference type="NCBIfam" id="TIGR00611">
    <property type="entry name" value="recf"/>
    <property type="match status" value="1"/>
</dbReference>
<dbReference type="Gene3D" id="1.20.1050.90">
    <property type="entry name" value="RecF/RecN/SMC, N-terminal domain"/>
    <property type="match status" value="1"/>
</dbReference>
<dbReference type="PROSITE" id="PS00617">
    <property type="entry name" value="RECF_1"/>
    <property type="match status" value="1"/>
</dbReference>
<dbReference type="GO" id="GO:0006260">
    <property type="term" value="P:DNA replication"/>
    <property type="evidence" value="ECO:0007669"/>
    <property type="project" value="UniProtKB-UniRule"/>
</dbReference>
<evidence type="ECO:0000259" key="16">
    <source>
        <dbReference type="Pfam" id="PF02463"/>
    </source>
</evidence>
<reference evidence="17 18" key="1">
    <citation type="journal article" date="2010" name="Stand. Genomic Sci.">
        <title>Complete genome sequence of Arcanobacterium haemolyticum type strain (11018).</title>
        <authorList>
            <person name="Yasawong M."/>
            <person name="Teshima H."/>
            <person name="Lapidus A."/>
            <person name="Nolan M."/>
            <person name="Lucas S."/>
            <person name="Glavina Del Rio T."/>
            <person name="Tice H."/>
            <person name="Cheng J."/>
            <person name="Bruce D."/>
            <person name="Detter C."/>
            <person name="Tapia R."/>
            <person name="Han C."/>
            <person name="Goodwin L."/>
            <person name="Pitluck S."/>
            <person name="Liolios K."/>
            <person name="Ivanova N."/>
            <person name="Mavromatis K."/>
            <person name="Mikhailova N."/>
            <person name="Pati A."/>
            <person name="Chen A."/>
            <person name="Palaniappan K."/>
            <person name="Land M."/>
            <person name="Hauser L."/>
            <person name="Chang Y."/>
            <person name="Jeffries C."/>
            <person name="Rohde M."/>
            <person name="Sikorski J."/>
            <person name="Pukall R."/>
            <person name="Goker M."/>
            <person name="Woyke T."/>
            <person name="Bristow J."/>
            <person name="Eisen J."/>
            <person name="Markowitz V."/>
            <person name="Hugenholtz P."/>
            <person name="Kyrpides N."/>
            <person name="Klenk H."/>
        </authorList>
    </citation>
    <scope>NUCLEOTIDE SEQUENCE [LARGE SCALE GENOMIC DNA]</scope>
    <source>
        <strain evidence="18">ATCC 9345 / DSM 20595 / CCUG 17215 / LMG 16163 / NBRC 15585 / NCTC 8452 / 11018</strain>
    </source>
</reference>
<evidence type="ECO:0000256" key="6">
    <source>
        <dbReference type="ARBA" id="ARBA00022741"/>
    </source>
</evidence>
<evidence type="ECO:0000256" key="11">
    <source>
        <dbReference type="ARBA" id="ARBA00023236"/>
    </source>
</evidence>
<evidence type="ECO:0000313" key="17">
    <source>
        <dbReference type="EMBL" id="ADH91771.1"/>
    </source>
</evidence>
<organism evidence="17 18">
    <name type="scientific">Arcanobacterium haemolyticum (strain ATCC 9345 / DSM 20595 / CCM 5947 / CCUG 17215 / LMG 16163 / NBRC 15585 / NCTC 8452 / 11018)</name>
    <dbReference type="NCBI Taxonomy" id="644284"/>
    <lineage>
        <taxon>Bacteria</taxon>
        <taxon>Bacillati</taxon>
        <taxon>Actinomycetota</taxon>
        <taxon>Actinomycetes</taxon>
        <taxon>Actinomycetales</taxon>
        <taxon>Actinomycetaceae</taxon>
        <taxon>Arcanobacterium</taxon>
    </lineage>
</organism>
<keyword evidence="6 13" id="KW-0547">Nucleotide-binding</keyword>
<keyword evidence="9 13" id="KW-0238">DNA-binding</keyword>
<dbReference type="PROSITE" id="PS00618">
    <property type="entry name" value="RECF_2"/>
    <property type="match status" value="1"/>
</dbReference>
<dbReference type="Gene3D" id="3.40.50.300">
    <property type="entry name" value="P-loop containing nucleotide triphosphate hydrolases"/>
    <property type="match status" value="1"/>
</dbReference>
<keyword evidence="11 13" id="KW-0742">SOS response</keyword>
<keyword evidence="8 13" id="KW-0067">ATP-binding</keyword>
<evidence type="ECO:0000256" key="12">
    <source>
        <dbReference type="ARBA" id="ARBA00025401"/>
    </source>
</evidence>
<dbReference type="HOGENOM" id="CLU_040267_1_1_11"/>
<dbReference type="STRING" id="644284.Arch_0003"/>
<keyword evidence="7 13" id="KW-0227">DNA damage</keyword>
<keyword evidence="5 13" id="KW-0235">DNA replication</keyword>
<feature type="domain" description="RecF/RecN/SMC N-terminal" evidence="16">
    <location>
        <begin position="2"/>
        <end position="382"/>
    </location>
</feature>
<dbReference type="InterPro" id="IPR003395">
    <property type="entry name" value="RecF/RecN/SMC_N"/>
</dbReference>
<dbReference type="PANTHER" id="PTHR32182">
    <property type="entry name" value="DNA REPLICATION AND REPAIR PROTEIN RECF"/>
    <property type="match status" value="1"/>
</dbReference>
<comment type="function">
    <text evidence="12 13 14">The RecF protein is involved in DNA metabolism; it is required for DNA replication and normal SOS inducibility. RecF binds preferentially to single-stranded, linear DNA. It also seems to bind ATP.</text>
</comment>
<evidence type="ECO:0000256" key="8">
    <source>
        <dbReference type="ARBA" id="ARBA00022840"/>
    </source>
</evidence>
<evidence type="ECO:0000256" key="15">
    <source>
        <dbReference type="SAM" id="Coils"/>
    </source>
</evidence>
<comment type="subcellular location">
    <subcellularLocation>
        <location evidence="1 13 14">Cytoplasm</location>
    </subcellularLocation>
</comment>
<proteinExistence type="inferred from homology"/>
<dbReference type="GO" id="GO:0006302">
    <property type="term" value="P:double-strand break repair"/>
    <property type="evidence" value="ECO:0007669"/>
    <property type="project" value="TreeGrafter"/>
</dbReference>
<dbReference type="OrthoDB" id="9803889at2"/>
<dbReference type="GO" id="GO:0009432">
    <property type="term" value="P:SOS response"/>
    <property type="evidence" value="ECO:0007669"/>
    <property type="project" value="UniProtKB-UniRule"/>
</dbReference>
<dbReference type="InterPro" id="IPR018078">
    <property type="entry name" value="DNA-binding_RecF_CS"/>
</dbReference>
<dbReference type="InterPro" id="IPR001238">
    <property type="entry name" value="DNA-binding_RecF"/>
</dbReference>
<evidence type="ECO:0000256" key="4">
    <source>
        <dbReference type="ARBA" id="ARBA00022490"/>
    </source>
</evidence>
<feature type="binding site" evidence="13">
    <location>
        <begin position="30"/>
        <end position="37"/>
    </location>
    <ligand>
        <name>ATP</name>
        <dbReference type="ChEBI" id="CHEBI:30616"/>
    </ligand>
</feature>
<evidence type="ECO:0000256" key="5">
    <source>
        <dbReference type="ARBA" id="ARBA00022705"/>
    </source>
</evidence>
<dbReference type="GO" id="GO:0003697">
    <property type="term" value="F:single-stranded DNA binding"/>
    <property type="evidence" value="ECO:0007669"/>
    <property type="project" value="UniProtKB-UniRule"/>
</dbReference>
<dbReference type="RefSeq" id="WP_013169269.1">
    <property type="nucleotide sequence ID" value="NC_014218.1"/>
</dbReference>
<dbReference type="eggNOG" id="COG1195">
    <property type="taxonomic scope" value="Bacteria"/>
</dbReference>
<evidence type="ECO:0000256" key="2">
    <source>
        <dbReference type="ARBA" id="ARBA00008016"/>
    </source>
</evidence>
<dbReference type="GO" id="GO:0005737">
    <property type="term" value="C:cytoplasm"/>
    <property type="evidence" value="ECO:0007669"/>
    <property type="project" value="UniProtKB-SubCell"/>
</dbReference>
<feature type="coiled-coil region" evidence="15">
    <location>
        <begin position="259"/>
        <end position="286"/>
    </location>
</feature>
<keyword evidence="4 13" id="KW-0963">Cytoplasm</keyword>
<evidence type="ECO:0000256" key="7">
    <source>
        <dbReference type="ARBA" id="ARBA00022763"/>
    </source>
</evidence>
<evidence type="ECO:0000256" key="14">
    <source>
        <dbReference type="RuleBase" id="RU000578"/>
    </source>
</evidence>
<evidence type="ECO:0000313" key="18">
    <source>
        <dbReference type="Proteomes" id="UP000000376"/>
    </source>
</evidence>
<comment type="similarity">
    <text evidence="2 13 14">Belongs to the RecF family.</text>
</comment>
<evidence type="ECO:0000256" key="3">
    <source>
        <dbReference type="ARBA" id="ARBA00020170"/>
    </source>
</evidence>
<dbReference type="GO" id="GO:0005524">
    <property type="term" value="F:ATP binding"/>
    <property type="evidence" value="ECO:0007669"/>
    <property type="project" value="UniProtKB-UniRule"/>
</dbReference>
<sequence length="410" mass="45096">MYISDLALNDFRSYRDVVVSFSPGITTFVGENGQGKTNLVEAIGYLATFSSHRVNADAALVRQGANAAVVRAKVMHGDSPTMVELEILSGRANRARINRGNAQPSDVLGIVRTVVFAPEDLELIKGDPGVRRRFLDDVMVQLRPRMAQVKADYEKVARQRAALLKTIWKARRRGGPVDETMLDIFDSQLAALGARIIGQRARIVSALRPYVEAYYREVSGGKGVARIDYAANIDARSGWDFPAITDISADSSGALAAEIAQHERELQDESATAARLQATLREWREQEIERGVNLVGPHRDDFVTFLGTLPAKGYASHGESWSYALSLRLASWRVLRDDDSGNWTDDGEPILILDDVFAELDARRRQRLAAIVREGSQVFVTAAVGDDLPDELDGATFYVHGGTVTRGEQP</sequence>
<dbReference type="EMBL" id="CP002045">
    <property type="protein sequence ID" value="ADH91771.1"/>
    <property type="molecule type" value="Genomic_DNA"/>
</dbReference>
<protein>
    <recommendedName>
        <fullName evidence="3 13">DNA replication and repair protein RecF</fullName>
    </recommendedName>
</protein>
<dbReference type="HAMAP" id="MF_00365">
    <property type="entry name" value="RecF"/>
    <property type="match status" value="1"/>
</dbReference>
<keyword evidence="10 13" id="KW-0234">DNA repair</keyword>
<dbReference type="KEGG" id="ahe:Arch_0003"/>
<dbReference type="SUPFAM" id="SSF52540">
    <property type="entry name" value="P-loop containing nucleoside triphosphate hydrolases"/>
    <property type="match status" value="1"/>
</dbReference>
<keyword evidence="15" id="KW-0175">Coiled coil</keyword>
<gene>
    <name evidence="13" type="primary">recF</name>
    <name evidence="17" type="ordered locus">Arch_0003</name>
</gene>
<dbReference type="AlphaFoldDB" id="D7BLH2"/>
<dbReference type="Pfam" id="PF02463">
    <property type="entry name" value="SMC_N"/>
    <property type="match status" value="1"/>
</dbReference>